<keyword evidence="6" id="KW-1185">Reference proteome</keyword>
<dbReference type="OrthoDB" id="10254713at2759"/>
<dbReference type="CDD" id="cd00063">
    <property type="entry name" value="FN3"/>
    <property type="match status" value="1"/>
</dbReference>
<feature type="compositionally biased region" description="Acidic residues" evidence="2">
    <location>
        <begin position="83"/>
        <end position="94"/>
    </location>
</feature>
<dbReference type="InterPro" id="IPR013783">
    <property type="entry name" value="Ig-like_fold"/>
</dbReference>
<evidence type="ECO:0000256" key="2">
    <source>
        <dbReference type="SAM" id="MobiDB-lite"/>
    </source>
</evidence>
<feature type="compositionally biased region" description="Basic and acidic residues" evidence="2">
    <location>
        <begin position="891"/>
        <end position="901"/>
    </location>
</feature>
<organism evidence="4">
    <name type="scientific">Cladocopium goreaui</name>
    <dbReference type="NCBI Taxonomy" id="2562237"/>
    <lineage>
        <taxon>Eukaryota</taxon>
        <taxon>Sar</taxon>
        <taxon>Alveolata</taxon>
        <taxon>Dinophyceae</taxon>
        <taxon>Suessiales</taxon>
        <taxon>Symbiodiniaceae</taxon>
        <taxon>Cladocopium</taxon>
    </lineage>
</organism>
<feature type="domain" description="Fibronectin type-III" evidence="3">
    <location>
        <begin position="738"/>
        <end position="837"/>
    </location>
</feature>
<gene>
    <name evidence="4" type="ORF">C1SCF055_LOCUS25147</name>
</gene>
<dbReference type="EMBL" id="CAMXCT010002557">
    <property type="protein sequence ID" value="CAI3998884.1"/>
    <property type="molecule type" value="Genomic_DNA"/>
</dbReference>
<evidence type="ECO:0000259" key="3">
    <source>
        <dbReference type="PROSITE" id="PS50853"/>
    </source>
</evidence>
<dbReference type="InterPro" id="IPR036116">
    <property type="entry name" value="FN3_sf"/>
</dbReference>
<dbReference type="Gene3D" id="2.60.60.30">
    <property type="entry name" value="sav2460 like domains"/>
    <property type="match status" value="2"/>
</dbReference>
<sequence>MPTCFQHFCAEWRRARRVVLLHALDLETKRELAAVLAGDHVVGCDGPLAEKFAIGFWHADFDEAIPARMWLAQNGAQASGNTDEVDTNDGDVPQDDLPPTKSQNTRVKSGGLSQGLRSFARGPAKKGEFDRESTVSWTVTSVMSNNNPRPWFGANQLVPAEQALLFRNPEHPMAHFPDECTLDTTGIATGIHGGVMAWAEHVMFRICFGSRVLVRLQSIAGSKDEFVQLMKKSLMAEQLFAEGVGPNQKIEDIPIAGVQDAEDLYEALLIHQQICRLTLGSMLQLGRTMDDLVKRWMVLTKFRQLIERDTATISTFIQTYFLSPKVKHIDSNEIYHFFRGGPGLRDISPEDVLSALDEDGDGKVDLQECQRQLGLISPPRPSLLELGSQLELKHGLGRSAISSAVANPAALFEHLCTVEKVSPPPEDVARLFRALAGPKGSKEISTESLSYILRQPPLDVLWGMEVHFAPALYDALACRMLTVERSRRGDAILPGEAFVQGDVPDNDELSRRFQFLWDSYGTNLVGSVNPQQAAKFREHCFLRYQSHAEQIAMWRSNHSGELRRGQLVGVHKSLFPSIGDVIFTASCRLVAGQTCVVRYRLQGACSYYGPGHTVLKDEREPVPWPVPRKVLGDTPFIALVPPGLSYCAAGGGGFYLGHQAFNNVDPNLRADLPRCSDGQPQMLGHVEMSMPSYIRSTRGTGKAAKSSVFELRLFCSSKQRIIGCIGEPVRLTVWNQTPPPPLESLQLRCEGRNVTLRWNALDLLDLPKESLADQVRVLVKTASSEETIVLKPEVTEHEFHDLIPDTDYEFRVRAENVAGSSRDVISHCRINASCPAPQHLTCAYIGTAHVDLEWIKPSKIGNEATKDAYQIHTEVIQKYVATLRVVEQQPEQEKGEEKGEEKEDSEASYGTASSPRSLRSNTKDFEVRSMRSESSSPTRAMRKPKGLFARQGSTMQDYSKDRPCTWDPNALSEDKGKNMIQAVLSGLRPDTRYVLSGLCAVNSVGAGACCPVLEFWTIPLVPRVERVRVRQGQVLIALSETGGAFVHEYAVSILKEGLPETEAVTWTVPQKNIISDVDGDKDNQVVATLPELPLPFADMPAAESNQKHHLRLRACNGGGWSEWSPFISTVAISRQQGADLAEAAIIAAIQAPAIEELEQVLRASKGIEFQDYKYVHEARALLLRLREVKNALGFAMKARNPTQLREALQAAMDSKLQGIDNAITLLDKLDHVVERLDTAKGLTPLRAAIEAAEAARLPEEIVVVARQRLQNREAAQKGLEGAIEAARVPDLLEALKVAEGMDLPAEPEARERVELLGQTQGALQKAMSTKVIPDLSAALTLAGKAGLKEHQMIHEARALLTKLMNRRENVKKELEKAMKFRHPGKLKMTIMSARLAQVSLKRIIDAENVRKYVEELLDAMSAVAGVEERERTLQAAVDYTVPAELLKKFEIELEELVNLHAAIRQGDPEVLRECIEKCEELGIKVVELLEARVLYRDWEAACEKVDLEASLERVEHLRQALRDAKDLGVNAFVLTKGTENLRHLEQRIKTEQELSDAVRMRKMEVIAAATKSACDAGVHDHPLISKAHGLIETLYMKRSKVHEATERAELHLMHETMQLAVEPPPLPESESSYGFARLRALRKKEQIQVVSGLRAAQEAKDFRTGLVLLDRIQYAKRADVEVDPQYYSNTEWMTIAERDQQEQFEKDILDDKPASRMLAAVDKANPPDPLACFMLPNSTIVGSMKVLFEPAGQQICILPREVVEATLVVKLQDFSSAREGEAILQQCLGVIRRLIGEGEEVRCLRDVDLVTLDAETEMDGVNSRRATLQLPIAIYIRRNHRGLEVAEAICRRGRVGADLWQSVRMLPNSKTGPLELCTRPDTLSENCSMQLRREEADDVSSALSSELADSLVNIAMDQAQGWKLNCRQLADYTRSIRSRILRTIHLEFHWSYPKGIFDSLDASCIMCNEEKVLDIIDGHGSQAMKYAVPGLGPYSPRPSSHNKSLKGRDREHHDASKAMILPVSCRDEISDPTLRKGKQTMEIRVDLLPPSVSDLLFVISPTNSRDLSKFTNLRSVVVDADSEGSEILADNEVNYQAKFGDECAVLISIYRLEDELWHVNKINSFGHGSHRDYRTVMKKILELGYPRHPAMRNLVPPVLDRIQEELNISHPVKETRVHLTEKHALEMGYAVELSANQKAMTTEFLQILASHAFPQAISETLWLSSARRMDQKQLSINEAIFGDAWRLRFEFGWTFPPEQEEEDDPTPFFLDAACVIFEGQALRELVDYRGAHGVRWVMNGVLDYRGYWVGQIPIGDATGGAVKHVGGDFNYTAREGKTSMEVQFNEIPLGVTDMFFVLSSHSLPISPFSDITMQVKDSTHKDHNISDVFELTPSTEKDTALIACRCSRSMERTQWGEGIWNLEMLSSSSGGQAMDYRPVLQTLYAIQASTQKSRQVQWPYKGGFNGSKGREDPRSLIRDNTVR</sequence>
<dbReference type="InterPro" id="IPR003961">
    <property type="entry name" value="FN3_dom"/>
</dbReference>
<reference evidence="4" key="1">
    <citation type="submission" date="2022-10" db="EMBL/GenBank/DDBJ databases">
        <authorList>
            <person name="Chen Y."/>
            <person name="Dougan E. K."/>
            <person name="Chan C."/>
            <person name="Rhodes N."/>
            <person name="Thang M."/>
        </authorList>
    </citation>
    <scope>NUCLEOTIDE SEQUENCE</scope>
</reference>
<keyword evidence="1" id="KW-0175">Coiled coil</keyword>
<feature type="compositionally biased region" description="Basic and acidic residues" evidence="2">
    <location>
        <begin position="2468"/>
        <end position="2483"/>
    </location>
</feature>
<dbReference type="Proteomes" id="UP001152797">
    <property type="component" value="Unassembled WGS sequence"/>
</dbReference>
<proteinExistence type="predicted"/>
<feature type="coiled-coil region" evidence="1">
    <location>
        <begin position="1504"/>
        <end position="1554"/>
    </location>
</feature>
<evidence type="ECO:0000313" key="5">
    <source>
        <dbReference type="EMBL" id="CAL1152259.1"/>
    </source>
</evidence>
<evidence type="ECO:0000256" key="1">
    <source>
        <dbReference type="SAM" id="Coils"/>
    </source>
</evidence>
<dbReference type="EMBL" id="CAMXCT030002557">
    <property type="protein sequence ID" value="CAL4786196.1"/>
    <property type="molecule type" value="Genomic_DNA"/>
</dbReference>
<evidence type="ECO:0000313" key="6">
    <source>
        <dbReference type="Proteomes" id="UP001152797"/>
    </source>
</evidence>
<comment type="caution">
    <text evidence="4">The sequence shown here is derived from an EMBL/GenBank/DDBJ whole genome shotgun (WGS) entry which is preliminary data.</text>
</comment>
<dbReference type="SMART" id="SM00060">
    <property type="entry name" value="FN3"/>
    <property type="match status" value="3"/>
</dbReference>
<dbReference type="Gene3D" id="2.60.40.10">
    <property type="entry name" value="Immunoglobulins"/>
    <property type="match status" value="1"/>
</dbReference>
<evidence type="ECO:0000313" key="4">
    <source>
        <dbReference type="EMBL" id="CAI3998884.1"/>
    </source>
</evidence>
<accession>A0A9P1G2T8</accession>
<feature type="compositionally biased region" description="Basic and acidic residues" evidence="2">
    <location>
        <begin position="921"/>
        <end position="931"/>
    </location>
</feature>
<feature type="compositionally biased region" description="Polar residues" evidence="2">
    <location>
        <begin position="908"/>
        <end position="920"/>
    </location>
</feature>
<feature type="region of interest" description="Disordered" evidence="2">
    <location>
        <begin position="888"/>
        <end position="970"/>
    </location>
</feature>
<feature type="region of interest" description="Disordered" evidence="2">
    <location>
        <begin position="76"/>
        <end position="113"/>
    </location>
</feature>
<dbReference type="PROSITE" id="PS50853">
    <property type="entry name" value="FN3"/>
    <property type="match status" value="1"/>
</dbReference>
<reference evidence="5" key="2">
    <citation type="submission" date="2024-04" db="EMBL/GenBank/DDBJ databases">
        <authorList>
            <person name="Chen Y."/>
            <person name="Shah S."/>
            <person name="Dougan E. K."/>
            <person name="Thang M."/>
            <person name="Chan C."/>
        </authorList>
    </citation>
    <scope>NUCLEOTIDE SEQUENCE [LARGE SCALE GENOMIC DNA]</scope>
</reference>
<feature type="coiled-coil region" evidence="1">
    <location>
        <begin position="1353"/>
        <end position="1380"/>
    </location>
</feature>
<feature type="region of interest" description="Disordered" evidence="2">
    <location>
        <begin position="2458"/>
        <end position="2483"/>
    </location>
</feature>
<dbReference type="EMBL" id="CAMXCT020002557">
    <property type="protein sequence ID" value="CAL1152259.1"/>
    <property type="molecule type" value="Genomic_DNA"/>
</dbReference>
<name>A0A9P1G2T8_9DINO</name>
<dbReference type="SUPFAM" id="SSF49265">
    <property type="entry name" value="Fibronectin type III"/>
    <property type="match status" value="2"/>
</dbReference>
<feature type="region of interest" description="Disordered" evidence="2">
    <location>
        <begin position="1990"/>
        <end position="2014"/>
    </location>
</feature>
<protein>
    <recommendedName>
        <fullName evidence="3">Fibronectin type-III domain-containing protein</fullName>
    </recommendedName>
</protein>